<dbReference type="Proteomes" id="UP000039865">
    <property type="component" value="Unassembled WGS sequence"/>
</dbReference>
<evidence type="ECO:0000256" key="1">
    <source>
        <dbReference type="ARBA" id="ARBA00010618"/>
    </source>
</evidence>
<sequence length="139" mass="15973">MKTHQSVSSQRRKSRKAHFSAPSSIRRKIMSSHLNKELRTKYDVRSIPVRKGDVVKVMRGTGKGREGKVLTVYRKKWAVHVEKLTKEKSNGTQVQIPVHASNLLITQLKIDKNRKAILERKKRVTKEKNKHKEGLAGLD</sequence>
<keyword evidence="7" id="KW-1185">Reference proteome</keyword>
<dbReference type="OrthoDB" id="307061at2759"/>
<keyword evidence="2 6" id="KW-0689">Ribosomal protein</keyword>
<reference evidence="6 7" key="1">
    <citation type="submission" date="2014-06" db="EMBL/GenBank/DDBJ databases">
        <authorList>
            <person name="Swart Estienne"/>
        </authorList>
    </citation>
    <scope>NUCLEOTIDE SEQUENCE [LARGE SCALE GENOMIC DNA]</scope>
    <source>
        <strain evidence="6 7">130c</strain>
    </source>
</reference>
<dbReference type="InterPro" id="IPR041988">
    <property type="entry name" value="Ribosomal_uL24_KOW"/>
</dbReference>
<dbReference type="InterPro" id="IPR005825">
    <property type="entry name" value="Ribosomal_uL24_CS"/>
</dbReference>
<dbReference type="Pfam" id="PF16906">
    <property type="entry name" value="Ribosomal_L26"/>
    <property type="match status" value="1"/>
</dbReference>
<evidence type="ECO:0000313" key="7">
    <source>
        <dbReference type="Proteomes" id="UP000039865"/>
    </source>
</evidence>
<dbReference type="InParanoid" id="A0A077ZRL3"/>
<dbReference type="GO" id="GO:0003735">
    <property type="term" value="F:structural constituent of ribosome"/>
    <property type="evidence" value="ECO:0007669"/>
    <property type="project" value="InterPro"/>
</dbReference>
<name>A0A077ZRL3_STYLE</name>
<dbReference type="Gene3D" id="2.30.30.30">
    <property type="match status" value="1"/>
</dbReference>
<dbReference type="OMA" id="VRIMRGD"/>
<dbReference type="NCBIfam" id="TIGR01080">
    <property type="entry name" value="rplX_A_E"/>
    <property type="match status" value="1"/>
</dbReference>
<dbReference type="AlphaFoldDB" id="A0A077ZRL3"/>
<dbReference type="InterPro" id="IPR008991">
    <property type="entry name" value="Translation_prot_SH3-like_sf"/>
</dbReference>
<dbReference type="InterPro" id="IPR005756">
    <property type="entry name" value="Ribosomal_uL24_euk/arc"/>
</dbReference>
<proteinExistence type="inferred from homology"/>
<evidence type="ECO:0000256" key="4">
    <source>
        <dbReference type="SAM" id="MobiDB-lite"/>
    </source>
</evidence>
<keyword evidence="3" id="KW-0687">Ribonucleoprotein</keyword>
<comment type="similarity">
    <text evidence="1">Belongs to the universal ribosomal protein uL24 family.</text>
</comment>
<dbReference type="SUPFAM" id="SSF50104">
    <property type="entry name" value="Translation proteins SH3-like domain"/>
    <property type="match status" value="1"/>
</dbReference>
<dbReference type="PROSITE" id="PS01108">
    <property type="entry name" value="RIBOSOMAL_L24"/>
    <property type="match status" value="1"/>
</dbReference>
<evidence type="ECO:0000313" key="6">
    <source>
        <dbReference type="EMBL" id="CDW71975.1"/>
    </source>
</evidence>
<protein>
    <submittedName>
        <fullName evidence="6">60s ribosomal protein l26</fullName>
    </submittedName>
</protein>
<accession>A0A077ZRL3</accession>
<gene>
    <name evidence="6" type="primary">Contig2350.g2531</name>
    <name evidence="6" type="ORF">STYLEM_926</name>
</gene>
<dbReference type="InterPro" id="IPR014722">
    <property type="entry name" value="Rib_uL2_dom2"/>
</dbReference>
<feature type="region of interest" description="Disordered" evidence="4">
    <location>
        <begin position="1"/>
        <end position="25"/>
    </location>
</feature>
<dbReference type="EMBL" id="CCKQ01000881">
    <property type="protein sequence ID" value="CDW71975.1"/>
    <property type="molecule type" value="Genomic_DNA"/>
</dbReference>
<dbReference type="FunCoup" id="A0A077ZRL3">
    <property type="interactions" value="485"/>
</dbReference>
<organism evidence="6 7">
    <name type="scientific">Stylonychia lemnae</name>
    <name type="common">Ciliate</name>
    <dbReference type="NCBI Taxonomy" id="5949"/>
    <lineage>
        <taxon>Eukaryota</taxon>
        <taxon>Sar</taxon>
        <taxon>Alveolata</taxon>
        <taxon>Ciliophora</taxon>
        <taxon>Intramacronucleata</taxon>
        <taxon>Spirotrichea</taxon>
        <taxon>Stichotrichia</taxon>
        <taxon>Sporadotrichida</taxon>
        <taxon>Oxytrichidae</taxon>
        <taxon>Stylonychinae</taxon>
        <taxon>Stylonychia</taxon>
    </lineage>
</organism>
<dbReference type="HAMAP" id="MF_01326_A">
    <property type="entry name" value="Ribosomal_uL24_A"/>
    <property type="match status" value="1"/>
</dbReference>
<dbReference type="InterPro" id="IPR005824">
    <property type="entry name" value="KOW"/>
</dbReference>
<dbReference type="PANTHER" id="PTHR11143">
    <property type="entry name" value="60S RIBOSOMAL PROTEIN L26 FAMILY MEMBER"/>
    <property type="match status" value="1"/>
</dbReference>
<dbReference type="FunFam" id="2.30.30.30:FF:000009">
    <property type="entry name" value="60S ribosomal protein L26"/>
    <property type="match status" value="1"/>
</dbReference>
<dbReference type="Pfam" id="PF00467">
    <property type="entry name" value="KOW"/>
    <property type="match status" value="1"/>
</dbReference>
<dbReference type="GO" id="GO:0006412">
    <property type="term" value="P:translation"/>
    <property type="evidence" value="ECO:0007669"/>
    <property type="project" value="InterPro"/>
</dbReference>
<evidence type="ECO:0000259" key="5">
    <source>
        <dbReference type="SMART" id="SM00739"/>
    </source>
</evidence>
<feature type="domain" description="KOW" evidence="5">
    <location>
        <begin position="48"/>
        <end position="75"/>
    </location>
</feature>
<dbReference type="GO" id="GO:0015934">
    <property type="term" value="C:large ribosomal subunit"/>
    <property type="evidence" value="ECO:0007669"/>
    <property type="project" value="InterPro"/>
</dbReference>
<dbReference type="CDD" id="cd06089">
    <property type="entry name" value="KOW_RPL26"/>
    <property type="match status" value="1"/>
</dbReference>
<evidence type="ECO:0000256" key="2">
    <source>
        <dbReference type="ARBA" id="ARBA00022980"/>
    </source>
</evidence>
<evidence type="ECO:0000256" key="3">
    <source>
        <dbReference type="ARBA" id="ARBA00023274"/>
    </source>
</evidence>
<dbReference type="GO" id="GO:0003723">
    <property type="term" value="F:RNA binding"/>
    <property type="evidence" value="ECO:0007669"/>
    <property type="project" value="InterPro"/>
</dbReference>
<dbReference type="SMART" id="SM00739">
    <property type="entry name" value="KOW"/>
    <property type="match status" value="1"/>
</dbReference>